<evidence type="ECO:0008006" key="5">
    <source>
        <dbReference type="Google" id="ProtNLM"/>
    </source>
</evidence>
<dbReference type="PANTHER" id="PTHR42069">
    <property type="entry name" value="HYPHAL ANASTAMOSIS-8 PROTEIN"/>
    <property type="match status" value="1"/>
</dbReference>
<feature type="transmembrane region" description="Helical" evidence="2">
    <location>
        <begin position="210"/>
        <end position="231"/>
    </location>
</feature>
<dbReference type="OrthoDB" id="5371583at2759"/>
<feature type="transmembrane region" description="Helical" evidence="2">
    <location>
        <begin position="64"/>
        <end position="88"/>
    </location>
</feature>
<feature type="transmembrane region" description="Helical" evidence="2">
    <location>
        <begin position="147"/>
        <end position="168"/>
    </location>
</feature>
<proteinExistence type="predicted"/>
<feature type="compositionally biased region" description="Polar residues" evidence="1">
    <location>
        <begin position="1"/>
        <end position="12"/>
    </location>
</feature>
<gene>
    <name evidence="3" type="ORF">LOCC1_G005021</name>
</gene>
<evidence type="ECO:0000313" key="3">
    <source>
        <dbReference type="EMBL" id="TVY43299.1"/>
    </source>
</evidence>
<keyword evidence="4" id="KW-1185">Reference proteome</keyword>
<reference evidence="3 4" key="1">
    <citation type="submission" date="2018-05" db="EMBL/GenBank/DDBJ databases">
        <title>Genome sequencing and assembly of the regulated plant pathogen Lachnellula willkommii and related sister species for the development of diagnostic species identification markers.</title>
        <authorList>
            <person name="Giroux E."/>
            <person name="Bilodeau G."/>
        </authorList>
    </citation>
    <scope>NUCLEOTIDE SEQUENCE [LARGE SCALE GENOMIC DNA]</scope>
    <source>
        <strain evidence="3 4">CBS 160.35</strain>
    </source>
</reference>
<feature type="region of interest" description="Disordered" evidence="1">
    <location>
        <begin position="1"/>
        <end position="20"/>
    </location>
</feature>
<organism evidence="3 4">
    <name type="scientific">Lachnellula occidentalis</name>
    <dbReference type="NCBI Taxonomy" id="215460"/>
    <lineage>
        <taxon>Eukaryota</taxon>
        <taxon>Fungi</taxon>
        <taxon>Dikarya</taxon>
        <taxon>Ascomycota</taxon>
        <taxon>Pezizomycotina</taxon>
        <taxon>Leotiomycetes</taxon>
        <taxon>Helotiales</taxon>
        <taxon>Lachnaceae</taxon>
        <taxon>Lachnellula</taxon>
    </lineage>
</organism>
<dbReference type="EMBL" id="QGMI01000286">
    <property type="protein sequence ID" value="TVY43299.1"/>
    <property type="molecule type" value="Genomic_DNA"/>
</dbReference>
<dbReference type="AlphaFoldDB" id="A0A8H8UGI4"/>
<feature type="transmembrane region" description="Helical" evidence="2">
    <location>
        <begin position="108"/>
        <end position="135"/>
    </location>
</feature>
<dbReference type="Proteomes" id="UP000443090">
    <property type="component" value="Unassembled WGS sequence"/>
</dbReference>
<name>A0A8H8UGI4_9HELO</name>
<keyword evidence="2" id="KW-0472">Membrane</keyword>
<comment type="caution">
    <text evidence="3">The sequence shown here is derived from an EMBL/GenBank/DDBJ whole genome shotgun (WGS) entry which is preliminary data.</text>
</comment>
<protein>
    <recommendedName>
        <fullName evidence="5">MARVEL domain-containing protein</fullName>
    </recommendedName>
</protein>
<evidence type="ECO:0000256" key="2">
    <source>
        <dbReference type="SAM" id="Phobius"/>
    </source>
</evidence>
<evidence type="ECO:0000313" key="4">
    <source>
        <dbReference type="Proteomes" id="UP000443090"/>
    </source>
</evidence>
<sequence length="244" mass="27169">MQKFNAQPSASYQPLGPRSDGKVIDERQFQFNTYSAVEGSNNPHYFETRKENVKLKTTIRILRFVSRLAATAIAIVTASQEAVTFSTYLKTRNTQRDGRGPWATETSLWPTIMLLVISAITAILGLIIVVAYLISIKKANAISSVQTVASVIIEVSHIIIWIIVAILYRVGKTGKDLWGWACSPLAENIQPKFDNVVHFNKVCARGSSSWHLALASAGVQILGGIIWYLVFRRLKVQKKMKTFG</sequence>
<dbReference type="PANTHER" id="PTHR42069:SF1">
    <property type="entry name" value="MARVEL DOMAIN-CONTAINING PROTEIN"/>
    <property type="match status" value="1"/>
</dbReference>
<accession>A0A8H8UGI4</accession>
<keyword evidence="2" id="KW-1133">Transmembrane helix</keyword>
<evidence type="ECO:0000256" key="1">
    <source>
        <dbReference type="SAM" id="MobiDB-lite"/>
    </source>
</evidence>
<keyword evidence="2" id="KW-0812">Transmembrane</keyword>